<feature type="transmembrane region" description="Helical" evidence="1">
    <location>
        <begin position="150"/>
        <end position="171"/>
    </location>
</feature>
<dbReference type="GO" id="GO:0016020">
    <property type="term" value="C:membrane"/>
    <property type="evidence" value="ECO:0007669"/>
    <property type="project" value="InterPro"/>
</dbReference>
<keyword evidence="1" id="KW-0472">Membrane</keyword>
<dbReference type="AlphaFoldDB" id="A0A4P6JQK3"/>
<accession>A0A4P6JQK3</accession>
<feature type="transmembrane region" description="Helical" evidence="1">
    <location>
        <begin position="370"/>
        <end position="393"/>
    </location>
</feature>
<evidence type="ECO:0008006" key="4">
    <source>
        <dbReference type="Google" id="ProtNLM"/>
    </source>
</evidence>
<dbReference type="InterPro" id="IPR001193">
    <property type="entry name" value="MBTPS2"/>
</dbReference>
<keyword evidence="1" id="KW-1133">Transmembrane helix</keyword>
<feature type="transmembrane region" description="Helical" evidence="1">
    <location>
        <begin position="271"/>
        <end position="295"/>
    </location>
</feature>
<feature type="transmembrane region" description="Helical" evidence="1">
    <location>
        <begin position="307"/>
        <end position="329"/>
    </location>
</feature>
<dbReference type="GO" id="GO:0031293">
    <property type="term" value="P:membrane protein intracellular domain proteolysis"/>
    <property type="evidence" value="ECO:0007669"/>
    <property type="project" value="TreeGrafter"/>
</dbReference>
<reference evidence="2 3" key="1">
    <citation type="submission" date="2019-01" db="EMBL/GenBank/DDBJ databases">
        <title>Ktedonosporobacter rubrisoli SCAWS-G2.</title>
        <authorList>
            <person name="Huang Y."/>
            <person name="Yan B."/>
        </authorList>
    </citation>
    <scope>NUCLEOTIDE SEQUENCE [LARGE SCALE GENOMIC DNA]</scope>
    <source>
        <strain evidence="2 3">SCAWS-G2</strain>
    </source>
</reference>
<dbReference type="Proteomes" id="UP000290365">
    <property type="component" value="Chromosome"/>
</dbReference>
<feature type="transmembrane region" description="Helical" evidence="1">
    <location>
        <begin position="192"/>
        <end position="212"/>
    </location>
</feature>
<dbReference type="GO" id="GO:0005737">
    <property type="term" value="C:cytoplasm"/>
    <property type="evidence" value="ECO:0007669"/>
    <property type="project" value="TreeGrafter"/>
</dbReference>
<dbReference type="EMBL" id="CP035758">
    <property type="protein sequence ID" value="QBD77708.1"/>
    <property type="molecule type" value="Genomic_DNA"/>
</dbReference>
<gene>
    <name evidence="2" type="ORF">EPA93_17600</name>
</gene>
<evidence type="ECO:0000313" key="3">
    <source>
        <dbReference type="Proteomes" id="UP000290365"/>
    </source>
</evidence>
<feature type="transmembrane region" description="Helical" evidence="1">
    <location>
        <begin position="224"/>
        <end position="241"/>
    </location>
</feature>
<dbReference type="GO" id="GO:0004222">
    <property type="term" value="F:metalloendopeptidase activity"/>
    <property type="evidence" value="ECO:0007669"/>
    <property type="project" value="InterPro"/>
</dbReference>
<evidence type="ECO:0000313" key="2">
    <source>
        <dbReference type="EMBL" id="QBD77708.1"/>
    </source>
</evidence>
<dbReference type="OrthoDB" id="9800627at2"/>
<dbReference type="PANTHER" id="PTHR13325">
    <property type="entry name" value="PROTEASE M50 MEMBRANE-BOUND TRANSCRIPTION FACTOR SITE 2 PROTEASE"/>
    <property type="match status" value="1"/>
</dbReference>
<keyword evidence="3" id="KW-1185">Reference proteome</keyword>
<protein>
    <recommendedName>
        <fullName evidence="4">M50 family peptidase</fullName>
    </recommendedName>
</protein>
<organism evidence="2 3">
    <name type="scientific">Ktedonosporobacter rubrisoli</name>
    <dbReference type="NCBI Taxonomy" id="2509675"/>
    <lineage>
        <taxon>Bacteria</taxon>
        <taxon>Bacillati</taxon>
        <taxon>Chloroflexota</taxon>
        <taxon>Ktedonobacteria</taxon>
        <taxon>Ktedonobacterales</taxon>
        <taxon>Ktedonosporobacteraceae</taxon>
        <taxon>Ktedonosporobacter</taxon>
    </lineage>
</organism>
<evidence type="ECO:0000256" key="1">
    <source>
        <dbReference type="SAM" id="Phobius"/>
    </source>
</evidence>
<dbReference type="RefSeq" id="WP_129888762.1">
    <property type="nucleotide sequence ID" value="NZ_CP035758.1"/>
</dbReference>
<dbReference type="PANTHER" id="PTHR13325:SF3">
    <property type="entry name" value="MEMBRANE-BOUND TRANSCRIPTION FACTOR SITE-2 PROTEASE"/>
    <property type="match status" value="1"/>
</dbReference>
<dbReference type="KEGG" id="kbs:EPA93_17600"/>
<feature type="transmembrane region" description="Helical" evidence="1">
    <location>
        <begin position="114"/>
        <end position="138"/>
    </location>
</feature>
<proteinExistence type="predicted"/>
<keyword evidence="1" id="KW-0812">Transmembrane</keyword>
<sequence>MQEIVIFSEFIDQIIVDNFGKTPRYIAVSRNKKHIELSPLAYELLKKVAAGDSFSAIAQGVSTAGKAHVSADEVQKAYETIIAKIKKIDGDQQTRQKDFWLKFSLVPASRVQQFASLLTFLFQAPIAFSLLSALVILLACALKQGLSQIILQPDPLTLLLAYSLFLISLLMHEFGHSSACVKGGIKPSEIGLAVYLIFPVFYSDVSASWQLSRWRKVRVDTAGVYFQLCAAVLYLLIWLIARQPAFQLALAMILGSCLFSLNPFLKFDGYWVLSDLFGIANLYKQPAYLISYFYWTRIQKQKRTLRWSPATCVFILIYGLLKAGFWIYLLAFSLPFLWQTALSYPLLITHTFAHLQHSARLSLLTDLQSLVTGGLFLLLWGGGLGRLCFPTVIRFIKQGRARRAEIE</sequence>
<name>A0A4P6JQK3_KTERU</name>